<keyword evidence="4" id="KW-0997">Cell inner membrane</keyword>
<keyword evidence="6 8" id="KW-1133">Transmembrane helix</keyword>
<feature type="transmembrane region" description="Helical" evidence="8">
    <location>
        <begin position="235"/>
        <end position="259"/>
    </location>
</feature>
<keyword evidence="2" id="KW-0813">Transport</keyword>
<evidence type="ECO:0000256" key="5">
    <source>
        <dbReference type="ARBA" id="ARBA00022692"/>
    </source>
</evidence>
<evidence type="ECO:0000256" key="8">
    <source>
        <dbReference type="SAM" id="Phobius"/>
    </source>
</evidence>
<feature type="transmembrane region" description="Helical" evidence="8">
    <location>
        <begin position="32"/>
        <end position="53"/>
    </location>
</feature>
<evidence type="ECO:0000313" key="10">
    <source>
        <dbReference type="EMBL" id="QSG05059.1"/>
    </source>
</evidence>
<keyword evidence="7 8" id="KW-0472">Membrane</keyword>
<evidence type="ECO:0000256" key="6">
    <source>
        <dbReference type="ARBA" id="ARBA00022989"/>
    </source>
</evidence>
<dbReference type="SUPFAM" id="SSF103473">
    <property type="entry name" value="MFS general substrate transporter"/>
    <property type="match status" value="1"/>
</dbReference>
<feature type="transmembrane region" description="Helical" evidence="8">
    <location>
        <begin position="279"/>
        <end position="299"/>
    </location>
</feature>
<dbReference type="AlphaFoldDB" id="A0A897N1T5"/>
<sequence>MWMSSAGDESSVSAEPTGLGRMLTLESSKVRFQALFFVYFIGSSGFSVFRNVYLEEMGLSGSQMGQIGFLLMAAGVVAQPAWGLLSDYFRADRTILVVGGLGSALALLSYPIGDSLAAPFALIAAGTALYSALRSPVSPIATGMVLSRGFDYGSVRAFGSLAWAIGSLGFGFLVGYLGSVSIIYFYIASAGLMVAIVWSLPNDGRSEDGTGDGESEADEPGLKEAARALITNRNFLVILAAAFLLRLSISGGEAFFAVYMRNVEVSLGLGPLVLSPDGMTGVAWAINSGIEAVAFLYVLKTNISYKWLLVGGGVTVVIPNLVYGLTTQPVVLLAVQSLGGIGFAMVSVAAVDLAHEISAERVTSTAQSLLTGLGYGLGAAAGQIVAGTLLDAVGIMDMYVGISVLGFLGAAVGLLVSTDSRSGESRQTAGA</sequence>
<protein>
    <submittedName>
        <fullName evidence="10">MFS family permease</fullName>
    </submittedName>
</protein>
<dbReference type="GO" id="GO:0030395">
    <property type="term" value="F:lactose binding"/>
    <property type="evidence" value="ECO:0007669"/>
    <property type="project" value="TreeGrafter"/>
</dbReference>
<keyword evidence="3" id="KW-1003">Cell membrane</keyword>
<feature type="transmembrane region" description="Helical" evidence="8">
    <location>
        <begin position="65"/>
        <end position="85"/>
    </location>
</feature>
<feature type="transmembrane region" description="Helical" evidence="8">
    <location>
        <begin position="183"/>
        <end position="200"/>
    </location>
</feature>
<comment type="subcellular location">
    <subcellularLocation>
        <location evidence="1">Cell inner membrane</location>
        <topology evidence="1">Multi-pass membrane protein</topology>
    </subcellularLocation>
</comment>
<evidence type="ECO:0000256" key="3">
    <source>
        <dbReference type="ARBA" id="ARBA00022475"/>
    </source>
</evidence>
<dbReference type="InterPro" id="IPR036259">
    <property type="entry name" value="MFS_trans_sf"/>
</dbReference>
<keyword evidence="5 8" id="KW-0812">Transmembrane</keyword>
<dbReference type="Pfam" id="PF12832">
    <property type="entry name" value="MFS_1_like"/>
    <property type="match status" value="1"/>
</dbReference>
<dbReference type="PANTHER" id="PTHR23522:SF10">
    <property type="entry name" value="3-PHENYLPROPIONIC ACID TRANSPORTER-RELATED"/>
    <property type="match status" value="1"/>
</dbReference>
<evidence type="ECO:0000256" key="1">
    <source>
        <dbReference type="ARBA" id="ARBA00004429"/>
    </source>
</evidence>
<dbReference type="PANTHER" id="PTHR23522">
    <property type="entry name" value="BLL5896 PROTEIN"/>
    <property type="match status" value="1"/>
</dbReference>
<evidence type="ECO:0000313" key="11">
    <source>
        <dbReference type="Proteomes" id="UP000663525"/>
    </source>
</evidence>
<organism evidence="10 11">
    <name type="scientific">Halapricum desulfuricans</name>
    <dbReference type="NCBI Taxonomy" id="2841257"/>
    <lineage>
        <taxon>Archaea</taxon>
        <taxon>Methanobacteriati</taxon>
        <taxon>Methanobacteriota</taxon>
        <taxon>Stenosarchaea group</taxon>
        <taxon>Halobacteria</taxon>
        <taxon>Halobacteriales</taxon>
        <taxon>Haloarculaceae</taxon>
        <taxon>Halapricum</taxon>
    </lineage>
</organism>
<name>A0A897N1T5_9EURY</name>
<dbReference type="InterPro" id="IPR024989">
    <property type="entry name" value="MFS_assoc_dom"/>
</dbReference>
<feature type="domain" description="Major facilitator superfamily associated" evidence="9">
    <location>
        <begin position="31"/>
        <end position="399"/>
    </location>
</feature>
<feature type="transmembrane region" description="Helical" evidence="8">
    <location>
        <begin position="94"/>
        <end position="110"/>
    </location>
</feature>
<reference evidence="10" key="1">
    <citation type="submission" date="2020-11" db="EMBL/GenBank/DDBJ databases">
        <title>Carbohydrate-dependent, anaerobic sulfur respiration: A novel catabolism in halophilic archaea.</title>
        <authorList>
            <person name="Sorokin D.Y."/>
            <person name="Messina E."/>
            <person name="Smedile F."/>
            <person name="La Cono V."/>
            <person name="Hallsworth J.E."/>
            <person name="Yakimov M.M."/>
        </authorList>
    </citation>
    <scope>NUCLEOTIDE SEQUENCE</scope>
    <source>
        <strain evidence="10">HSR12-1</strain>
    </source>
</reference>
<accession>A0A897N1T5</accession>
<proteinExistence type="predicted"/>
<gene>
    <name evidence="10" type="ORF">HSR121_0705</name>
</gene>
<feature type="transmembrane region" description="Helical" evidence="8">
    <location>
        <begin position="306"/>
        <end position="325"/>
    </location>
</feature>
<feature type="transmembrane region" description="Helical" evidence="8">
    <location>
        <begin position="331"/>
        <end position="354"/>
    </location>
</feature>
<feature type="transmembrane region" description="Helical" evidence="8">
    <location>
        <begin position="366"/>
        <end position="386"/>
    </location>
</feature>
<evidence type="ECO:0000259" key="9">
    <source>
        <dbReference type="Pfam" id="PF12832"/>
    </source>
</evidence>
<feature type="transmembrane region" description="Helical" evidence="8">
    <location>
        <begin position="398"/>
        <end position="416"/>
    </location>
</feature>
<dbReference type="GO" id="GO:0015528">
    <property type="term" value="F:lactose:proton symporter activity"/>
    <property type="evidence" value="ECO:0007669"/>
    <property type="project" value="TreeGrafter"/>
</dbReference>
<feature type="transmembrane region" description="Helical" evidence="8">
    <location>
        <begin position="116"/>
        <end position="133"/>
    </location>
</feature>
<evidence type="ECO:0000256" key="2">
    <source>
        <dbReference type="ARBA" id="ARBA00022448"/>
    </source>
</evidence>
<dbReference type="EMBL" id="CP064787">
    <property type="protein sequence ID" value="QSG05059.1"/>
    <property type="molecule type" value="Genomic_DNA"/>
</dbReference>
<feature type="transmembrane region" description="Helical" evidence="8">
    <location>
        <begin position="154"/>
        <end position="177"/>
    </location>
</feature>
<dbReference type="Gene3D" id="1.20.1250.20">
    <property type="entry name" value="MFS general substrate transporter like domains"/>
    <property type="match status" value="2"/>
</dbReference>
<evidence type="ECO:0000256" key="4">
    <source>
        <dbReference type="ARBA" id="ARBA00022519"/>
    </source>
</evidence>
<dbReference type="GO" id="GO:0005886">
    <property type="term" value="C:plasma membrane"/>
    <property type="evidence" value="ECO:0007669"/>
    <property type="project" value="UniProtKB-SubCell"/>
</dbReference>
<evidence type="ECO:0000256" key="7">
    <source>
        <dbReference type="ARBA" id="ARBA00023136"/>
    </source>
</evidence>
<dbReference type="Proteomes" id="UP000663525">
    <property type="component" value="Chromosome"/>
</dbReference>